<feature type="domain" description="Radical SAM core" evidence="7">
    <location>
        <begin position="36"/>
        <end position="136"/>
    </location>
</feature>
<feature type="region of interest" description="Disordered" evidence="6">
    <location>
        <begin position="1"/>
        <end position="25"/>
    </location>
</feature>
<dbReference type="OrthoDB" id="6987203at2"/>
<keyword evidence="9" id="KW-1185">Reference proteome</keyword>
<dbReference type="Pfam" id="PF04055">
    <property type="entry name" value="Radical_SAM"/>
    <property type="match status" value="1"/>
</dbReference>
<dbReference type="CDD" id="cd01335">
    <property type="entry name" value="Radical_SAM"/>
    <property type="match status" value="1"/>
</dbReference>
<dbReference type="Proteomes" id="UP000240481">
    <property type="component" value="Unassembled WGS sequence"/>
</dbReference>
<sequence length="284" mass="32442">MKKEKPTNKLANNSPKRKKKDANPISGGKIRELELSITNKCNLNCLGCGFNIPKQVTPVNGQRIDEHIKSLELLKSCGVKVEKIIISGGEASLSRNLNKYLVDILKVGISEQIEIVTNGLYPKGINRETLANLDSLIISDYVMTEEFEGTWRQYIKALNYKGKIEFRRKTAWDDLLSEVKNKPEQTRHHWSTCFYRKYDVTLERGRLFSCSRIAKKKWDEQGLLINSETSLSDVYSYLTSKVPRDACYSCATIGNNSNIPVAVQTRNNIERIILKAEQYMRECL</sequence>
<comment type="cofactor">
    <cofactor evidence="1">
        <name>[4Fe-4S] cluster</name>
        <dbReference type="ChEBI" id="CHEBI:49883"/>
    </cofactor>
</comment>
<dbReference type="SUPFAM" id="SSF102114">
    <property type="entry name" value="Radical SAM enzymes"/>
    <property type="match status" value="1"/>
</dbReference>
<evidence type="ECO:0000256" key="5">
    <source>
        <dbReference type="ARBA" id="ARBA00023014"/>
    </source>
</evidence>
<dbReference type="EMBL" id="PYLZ01000004">
    <property type="protein sequence ID" value="PSW25018.1"/>
    <property type="molecule type" value="Genomic_DNA"/>
</dbReference>
<evidence type="ECO:0000256" key="6">
    <source>
        <dbReference type="SAM" id="MobiDB-lite"/>
    </source>
</evidence>
<evidence type="ECO:0000256" key="4">
    <source>
        <dbReference type="ARBA" id="ARBA00023004"/>
    </source>
</evidence>
<gene>
    <name evidence="8" type="ORF">C9I94_09435</name>
</gene>
<keyword evidence="5" id="KW-0411">Iron-sulfur</keyword>
<accession>A0A0J8VDT5</accession>
<evidence type="ECO:0000259" key="7">
    <source>
        <dbReference type="Pfam" id="PF04055"/>
    </source>
</evidence>
<name>A0A0J8VDT5_9GAMM</name>
<dbReference type="InterPro" id="IPR058240">
    <property type="entry name" value="rSAM_sf"/>
</dbReference>
<dbReference type="Gene3D" id="3.20.20.70">
    <property type="entry name" value="Aldolase class I"/>
    <property type="match status" value="1"/>
</dbReference>
<keyword evidence="2" id="KW-0949">S-adenosyl-L-methionine</keyword>
<dbReference type="AlphaFoldDB" id="A0A0J8VDT5"/>
<dbReference type="RefSeq" id="WP_048897766.1">
    <property type="nucleotide sequence ID" value="NZ_AP024853.1"/>
</dbReference>
<keyword evidence="4" id="KW-0408">Iron</keyword>
<evidence type="ECO:0000313" key="9">
    <source>
        <dbReference type="Proteomes" id="UP000240481"/>
    </source>
</evidence>
<dbReference type="GO" id="GO:0051536">
    <property type="term" value="F:iron-sulfur cluster binding"/>
    <property type="evidence" value="ECO:0007669"/>
    <property type="project" value="UniProtKB-KW"/>
</dbReference>
<dbReference type="GO" id="GO:0046872">
    <property type="term" value="F:metal ion binding"/>
    <property type="evidence" value="ECO:0007669"/>
    <property type="project" value="UniProtKB-KW"/>
</dbReference>
<keyword evidence="3" id="KW-0479">Metal-binding</keyword>
<evidence type="ECO:0000256" key="2">
    <source>
        <dbReference type="ARBA" id="ARBA00022691"/>
    </source>
</evidence>
<comment type="caution">
    <text evidence="8">The sequence shown here is derived from an EMBL/GenBank/DDBJ whole genome shotgun (WGS) entry which is preliminary data.</text>
</comment>
<evidence type="ECO:0000313" key="8">
    <source>
        <dbReference type="EMBL" id="PSW25018.1"/>
    </source>
</evidence>
<evidence type="ECO:0000256" key="3">
    <source>
        <dbReference type="ARBA" id="ARBA00022723"/>
    </source>
</evidence>
<dbReference type="GO" id="GO:0003824">
    <property type="term" value="F:catalytic activity"/>
    <property type="evidence" value="ECO:0007669"/>
    <property type="project" value="InterPro"/>
</dbReference>
<dbReference type="InterPro" id="IPR013785">
    <property type="entry name" value="Aldolase_TIM"/>
</dbReference>
<evidence type="ECO:0000256" key="1">
    <source>
        <dbReference type="ARBA" id="ARBA00001966"/>
    </source>
</evidence>
<proteinExistence type="predicted"/>
<dbReference type="InterPro" id="IPR007197">
    <property type="entry name" value="rSAM"/>
</dbReference>
<organism evidence="8 9">
    <name type="scientific">Photobacterium swingsii</name>
    <dbReference type="NCBI Taxonomy" id="680026"/>
    <lineage>
        <taxon>Bacteria</taxon>
        <taxon>Pseudomonadati</taxon>
        <taxon>Pseudomonadota</taxon>
        <taxon>Gammaproteobacteria</taxon>
        <taxon>Vibrionales</taxon>
        <taxon>Vibrionaceae</taxon>
        <taxon>Photobacterium</taxon>
    </lineage>
</organism>
<dbReference type="SFLD" id="SFLDS00029">
    <property type="entry name" value="Radical_SAM"/>
    <property type="match status" value="1"/>
</dbReference>
<protein>
    <submittedName>
        <fullName evidence="8">Radical SAM protein</fullName>
    </submittedName>
</protein>
<reference evidence="8 9" key="1">
    <citation type="submission" date="2018-01" db="EMBL/GenBank/DDBJ databases">
        <title>Whole genome sequencing of Histamine producing bacteria.</title>
        <authorList>
            <person name="Butler K."/>
        </authorList>
    </citation>
    <scope>NUCLEOTIDE SEQUENCE [LARGE SCALE GENOMIC DNA]</scope>
    <source>
        <strain evidence="8 9">DSM 24669</strain>
    </source>
</reference>